<dbReference type="SUPFAM" id="SSF57850">
    <property type="entry name" value="RING/U-box"/>
    <property type="match status" value="2"/>
</dbReference>
<dbReference type="WBParaSite" id="jg15179.2">
    <property type="protein sequence ID" value="jg15179.2"/>
    <property type="gene ID" value="jg15179"/>
</dbReference>
<dbReference type="InterPro" id="IPR003977">
    <property type="entry name" value="Parkin"/>
</dbReference>
<feature type="domain" description="Ubiquitin-like" evidence="11">
    <location>
        <begin position="17"/>
        <end position="67"/>
    </location>
</feature>
<comment type="catalytic activity">
    <reaction evidence="1">
        <text>[E2 ubiquitin-conjugating enzyme]-S-ubiquitinyl-L-cysteine + [acceptor protein]-L-lysine = [E2 ubiquitin-conjugating enzyme]-L-cysteine + [acceptor protein]-N(6)-ubiquitinyl-L-lysine.</text>
        <dbReference type="EC" id="2.3.2.31"/>
    </reaction>
</comment>
<dbReference type="CDD" id="cd20357">
    <property type="entry name" value="Rcat_RBR_parkin"/>
    <property type="match status" value="1"/>
</dbReference>
<keyword evidence="6" id="KW-0479">Metal-binding</keyword>
<dbReference type="GO" id="GO:0016567">
    <property type="term" value="P:protein ubiquitination"/>
    <property type="evidence" value="ECO:0007669"/>
    <property type="project" value="InterPro"/>
</dbReference>
<keyword evidence="9" id="KW-0833">Ubl conjugation pathway</keyword>
<keyword evidence="10" id="KW-0862">Zinc</keyword>
<evidence type="ECO:0000256" key="1">
    <source>
        <dbReference type="ARBA" id="ARBA00001798"/>
    </source>
</evidence>
<dbReference type="GO" id="GO:0061630">
    <property type="term" value="F:ubiquitin protein ligase activity"/>
    <property type="evidence" value="ECO:0007669"/>
    <property type="project" value="UniProtKB-EC"/>
</dbReference>
<proteinExistence type="predicted"/>
<dbReference type="AlphaFoldDB" id="A0A915D2C3"/>
<keyword evidence="4" id="KW-0597">Phosphoprotein</keyword>
<evidence type="ECO:0000256" key="4">
    <source>
        <dbReference type="ARBA" id="ARBA00022553"/>
    </source>
</evidence>
<name>A0A915D2C3_9BILA</name>
<dbReference type="PROSITE" id="PS50053">
    <property type="entry name" value="UBIQUITIN_2"/>
    <property type="match status" value="1"/>
</dbReference>
<organism evidence="13 14">
    <name type="scientific">Ditylenchus dipsaci</name>
    <dbReference type="NCBI Taxonomy" id="166011"/>
    <lineage>
        <taxon>Eukaryota</taxon>
        <taxon>Metazoa</taxon>
        <taxon>Ecdysozoa</taxon>
        <taxon>Nematoda</taxon>
        <taxon>Chromadorea</taxon>
        <taxon>Rhabditida</taxon>
        <taxon>Tylenchina</taxon>
        <taxon>Tylenchomorpha</taxon>
        <taxon>Sphaerularioidea</taxon>
        <taxon>Anguinidae</taxon>
        <taxon>Anguininae</taxon>
        <taxon>Ditylenchus</taxon>
    </lineage>
</organism>
<dbReference type="GO" id="GO:0009893">
    <property type="term" value="P:positive regulation of metabolic process"/>
    <property type="evidence" value="ECO:0007669"/>
    <property type="project" value="UniProtKB-ARBA"/>
</dbReference>
<keyword evidence="5" id="KW-0808">Transferase</keyword>
<dbReference type="InterPro" id="IPR044066">
    <property type="entry name" value="TRIAD_supradom"/>
</dbReference>
<dbReference type="GO" id="GO:0005739">
    <property type="term" value="C:mitochondrion"/>
    <property type="evidence" value="ECO:0007669"/>
    <property type="project" value="InterPro"/>
</dbReference>
<dbReference type="Pfam" id="PF17978">
    <property type="entry name" value="zf-RING_14"/>
    <property type="match status" value="1"/>
</dbReference>
<feature type="domain" description="RING-type" evidence="12">
    <location>
        <begin position="162"/>
        <end position="367"/>
    </location>
</feature>
<evidence type="ECO:0000256" key="5">
    <source>
        <dbReference type="ARBA" id="ARBA00022679"/>
    </source>
</evidence>
<evidence type="ECO:0000256" key="3">
    <source>
        <dbReference type="ARBA" id="ARBA00012251"/>
    </source>
</evidence>
<dbReference type="InterPro" id="IPR031127">
    <property type="entry name" value="E3_UB_ligase_RBR"/>
</dbReference>
<reference evidence="14" key="1">
    <citation type="submission" date="2022-11" db="UniProtKB">
        <authorList>
            <consortium name="WormBaseParasite"/>
        </authorList>
    </citation>
    <scope>IDENTIFICATION</scope>
</reference>
<sequence length="367" mass="41760">MDEESIKAVQLLIRNGLKEKLAEKTGFDAHSISIIFCGRNLNETTTIRSLFLGPQTNLTVILTKKKSSPGTIFEATSQIPNQSVIDDSSFKEHSSFHVFCKKEGLLQKGKLRAYSTCWDDLLISNRIKADCKGCDCMATPVRFSFKCIEYATPLSHIKRNTKRCECVICGDFGQLCVSLDCAHNTCIDCFTAYCQQVHDQSNMVYKKSVGFTVPCAVSGCFGCVTDVHIFYILGVNAYKRYQRLAAQMYFAQQDSKQYCPSRLCGAAFMLEDEEDDTQEKIIMCPECSKCFCRFCRAIVDCVCEQKMEEDVNIVTIQETTKPCPKCRSPTERNGGCAHIKCWQCKTEWCFTCCKEWSEECQWDHWFD</sequence>
<keyword evidence="8" id="KW-0863">Zinc-finger</keyword>
<protein>
    <recommendedName>
        <fullName evidence="3">RBR-type E3 ubiquitin transferase</fullName>
        <ecNumber evidence="3">2.3.2.31</ecNumber>
    </recommendedName>
</protein>
<comment type="pathway">
    <text evidence="2">Protein modification; protein ubiquitination.</text>
</comment>
<dbReference type="GO" id="GO:0008270">
    <property type="term" value="F:zinc ion binding"/>
    <property type="evidence" value="ECO:0007669"/>
    <property type="project" value="UniProtKB-KW"/>
</dbReference>
<keyword evidence="13" id="KW-1185">Reference proteome</keyword>
<evidence type="ECO:0000256" key="6">
    <source>
        <dbReference type="ARBA" id="ARBA00022723"/>
    </source>
</evidence>
<dbReference type="SUPFAM" id="SSF54236">
    <property type="entry name" value="Ubiquitin-like"/>
    <property type="match status" value="1"/>
</dbReference>
<dbReference type="InterPro" id="IPR029071">
    <property type="entry name" value="Ubiquitin-like_domsf"/>
</dbReference>
<evidence type="ECO:0000256" key="8">
    <source>
        <dbReference type="ARBA" id="ARBA00022771"/>
    </source>
</evidence>
<dbReference type="Proteomes" id="UP000887574">
    <property type="component" value="Unplaced"/>
</dbReference>
<evidence type="ECO:0000256" key="10">
    <source>
        <dbReference type="ARBA" id="ARBA00022833"/>
    </source>
</evidence>
<dbReference type="EC" id="2.3.2.31" evidence="3"/>
<dbReference type="InterPro" id="IPR041170">
    <property type="entry name" value="Znf-RING_14"/>
</dbReference>
<dbReference type="PROSITE" id="PS51873">
    <property type="entry name" value="TRIAD"/>
    <property type="match status" value="1"/>
</dbReference>
<evidence type="ECO:0000256" key="9">
    <source>
        <dbReference type="ARBA" id="ARBA00022786"/>
    </source>
</evidence>
<keyword evidence="7" id="KW-0677">Repeat</keyword>
<dbReference type="PANTHER" id="PTHR11685">
    <property type="entry name" value="RBR FAMILY RING FINGER AND IBR DOMAIN-CONTAINING"/>
    <property type="match status" value="1"/>
</dbReference>
<dbReference type="InterPro" id="IPR054694">
    <property type="entry name" value="Parkin-like_IBR"/>
</dbReference>
<evidence type="ECO:0000259" key="11">
    <source>
        <dbReference type="PROSITE" id="PS50053"/>
    </source>
</evidence>
<dbReference type="InterPro" id="IPR047536">
    <property type="entry name" value="Rcat_RBR_parkin"/>
</dbReference>
<dbReference type="InterPro" id="IPR000626">
    <property type="entry name" value="Ubiquitin-like_dom"/>
</dbReference>
<accession>A0A915D2C3</accession>
<evidence type="ECO:0000313" key="14">
    <source>
        <dbReference type="WBParaSite" id="jg15179.2"/>
    </source>
</evidence>
<evidence type="ECO:0000256" key="7">
    <source>
        <dbReference type="ARBA" id="ARBA00022737"/>
    </source>
</evidence>
<evidence type="ECO:0000313" key="13">
    <source>
        <dbReference type="Proteomes" id="UP000887574"/>
    </source>
</evidence>
<evidence type="ECO:0000259" key="12">
    <source>
        <dbReference type="PROSITE" id="PS51873"/>
    </source>
</evidence>
<dbReference type="PRINTS" id="PR01475">
    <property type="entry name" value="PARKIN"/>
</dbReference>
<evidence type="ECO:0000256" key="2">
    <source>
        <dbReference type="ARBA" id="ARBA00004906"/>
    </source>
</evidence>
<dbReference type="Gene3D" id="1.20.120.1750">
    <property type="match status" value="1"/>
</dbReference>
<dbReference type="Pfam" id="PF22605">
    <property type="entry name" value="IBR_2"/>
    <property type="match status" value="1"/>
</dbReference>
<dbReference type="GO" id="GO:0005829">
    <property type="term" value="C:cytosol"/>
    <property type="evidence" value="ECO:0007669"/>
    <property type="project" value="InterPro"/>
</dbReference>